<reference evidence="6" key="1">
    <citation type="submission" date="2015-04" db="EMBL/GenBank/DDBJ databases">
        <authorList>
            <person name="Syromyatnikov M.Y."/>
            <person name="Popov V.N."/>
        </authorList>
    </citation>
    <scope>NUCLEOTIDE SEQUENCE</scope>
    <source>
        <strain evidence="6">MO-1</strain>
    </source>
</reference>
<keyword evidence="4 5" id="KW-0975">Bacterial flagellum</keyword>
<protein>
    <recommendedName>
        <fullName evidence="5">Flagellar P-ring protein</fullName>
    </recommendedName>
    <alternativeName>
        <fullName evidence="5">Basal body P-ring protein</fullName>
    </alternativeName>
</protein>
<evidence type="ECO:0000313" key="6">
    <source>
        <dbReference type="EMBL" id="CRH04264.1"/>
    </source>
</evidence>
<gene>
    <name evidence="5 6" type="primary">flgI</name>
    <name evidence="6" type="ORF">MAGMO_0048</name>
</gene>
<accession>A0A1S7LDR4</accession>
<keyword evidence="6" id="KW-0966">Cell projection</keyword>
<dbReference type="PANTHER" id="PTHR30381">
    <property type="entry name" value="FLAGELLAR P-RING PERIPLASMIC PROTEIN FLGI"/>
    <property type="match status" value="1"/>
</dbReference>
<dbReference type="PANTHER" id="PTHR30381:SF0">
    <property type="entry name" value="FLAGELLAR P-RING PROTEIN"/>
    <property type="match status" value="1"/>
</dbReference>
<comment type="function">
    <text evidence="1 5">Assembles around the rod to form the L-ring and probably protects the motor/basal body from shearing forces during rotation.</text>
</comment>
<sequence length="383" mass="40321" precursor="true">MKAMVKRFCQTVRNADTTQPLRWALALTLLAGAVTAPAPADAARLKDVVDIEGVRDNPLTGFGLIVGLNGTGDSSAAFTNQSLKQMLSRMGLNMDVAPKVKNVAAVMVTTMLPPFARQGSQLDVTLSSMGDAKSLQGGTLIMTPLKGADSRVYAVAQGPVSIGGFAAAGGGGGVQKNHPTVARISGGAIVERELKFELGREKKLQLALRNPDFTTANRVVTAVNELYGQPLASARDSGTVQVKIPTSYRGRVVEFVSRLERLQVEPDQPASIVVNERTGTIVMGENVRVSTVALSHGSLSIRVTNEPQVSQPNALAGGETAVVNQQNIEAEEQDARLLEMEEGVTLGDLVKGLNNVGVTPRDLIAILQAIKAAGALQADLEIL</sequence>
<evidence type="ECO:0000256" key="5">
    <source>
        <dbReference type="HAMAP-Rule" id="MF_00416"/>
    </source>
</evidence>
<feature type="chain" id="PRO_5013415274" description="Flagellar P-ring protein" evidence="5">
    <location>
        <begin position="43"/>
        <end position="383"/>
    </location>
</feature>
<name>A0A1S7LDR4_MAGMO</name>
<feature type="signal peptide" evidence="5">
    <location>
        <begin position="1"/>
        <end position="42"/>
    </location>
</feature>
<dbReference type="InterPro" id="IPR001782">
    <property type="entry name" value="Flag_FlgI"/>
</dbReference>
<comment type="similarity">
    <text evidence="5">Belongs to the FlgI family.</text>
</comment>
<keyword evidence="6" id="KW-0282">Flagellum</keyword>
<dbReference type="Pfam" id="PF02119">
    <property type="entry name" value="FlgI"/>
    <property type="match status" value="1"/>
</dbReference>
<evidence type="ECO:0000256" key="2">
    <source>
        <dbReference type="ARBA" id="ARBA00004117"/>
    </source>
</evidence>
<dbReference type="GO" id="GO:0005198">
    <property type="term" value="F:structural molecule activity"/>
    <property type="evidence" value="ECO:0007669"/>
    <property type="project" value="InterPro"/>
</dbReference>
<keyword evidence="3 5" id="KW-0732">Signal</keyword>
<dbReference type="EMBL" id="LO017727">
    <property type="protein sequence ID" value="CRH04264.1"/>
    <property type="molecule type" value="Genomic_DNA"/>
</dbReference>
<proteinExistence type="inferred from homology"/>
<organism evidence="6">
    <name type="scientific">Magnetococcus massalia (strain MO-1)</name>
    <dbReference type="NCBI Taxonomy" id="451514"/>
    <lineage>
        <taxon>Bacteria</taxon>
        <taxon>Pseudomonadati</taxon>
        <taxon>Pseudomonadota</taxon>
        <taxon>Magnetococcia</taxon>
        <taxon>Magnetococcales</taxon>
        <taxon>Magnetococcaceae</taxon>
        <taxon>Magnetococcus</taxon>
    </lineage>
</organism>
<dbReference type="AlphaFoldDB" id="A0A1S7LDR4"/>
<dbReference type="GO" id="GO:0009428">
    <property type="term" value="C:bacterial-type flagellum basal body, distal rod, P ring"/>
    <property type="evidence" value="ECO:0007669"/>
    <property type="project" value="InterPro"/>
</dbReference>
<evidence type="ECO:0000256" key="4">
    <source>
        <dbReference type="ARBA" id="ARBA00023143"/>
    </source>
</evidence>
<dbReference type="GO" id="GO:0030288">
    <property type="term" value="C:outer membrane-bounded periplasmic space"/>
    <property type="evidence" value="ECO:0007669"/>
    <property type="project" value="InterPro"/>
</dbReference>
<comment type="subunit">
    <text evidence="5">The basal body constitutes a major portion of the flagellar organelle and consists of four rings (L,P,S, and M) mounted on a central rod.</text>
</comment>
<evidence type="ECO:0000256" key="1">
    <source>
        <dbReference type="ARBA" id="ARBA00002591"/>
    </source>
</evidence>
<comment type="subcellular location">
    <subcellularLocation>
        <location evidence="2 5">Bacterial flagellum basal body</location>
    </subcellularLocation>
</comment>
<dbReference type="GO" id="GO:0071973">
    <property type="term" value="P:bacterial-type flagellum-dependent cell motility"/>
    <property type="evidence" value="ECO:0007669"/>
    <property type="project" value="InterPro"/>
</dbReference>
<dbReference type="HAMAP" id="MF_00416">
    <property type="entry name" value="FlgI"/>
    <property type="match status" value="1"/>
</dbReference>
<dbReference type="PRINTS" id="PR01010">
    <property type="entry name" value="FLGPRINGFLGI"/>
</dbReference>
<evidence type="ECO:0000256" key="3">
    <source>
        <dbReference type="ARBA" id="ARBA00022729"/>
    </source>
</evidence>
<dbReference type="NCBIfam" id="NF003676">
    <property type="entry name" value="PRK05303.1"/>
    <property type="match status" value="1"/>
</dbReference>
<keyword evidence="6" id="KW-0969">Cilium</keyword>